<protein>
    <submittedName>
        <fullName evidence="1">Uncharacterized protein</fullName>
    </submittedName>
</protein>
<organism evidence="1 2">
    <name type="scientific">Forsythia ovata</name>
    <dbReference type="NCBI Taxonomy" id="205694"/>
    <lineage>
        <taxon>Eukaryota</taxon>
        <taxon>Viridiplantae</taxon>
        <taxon>Streptophyta</taxon>
        <taxon>Embryophyta</taxon>
        <taxon>Tracheophyta</taxon>
        <taxon>Spermatophyta</taxon>
        <taxon>Magnoliopsida</taxon>
        <taxon>eudicotyledons</taxon>
        <taxon>Gunneridae</taxon>
        <taxon>Pentapetalae</taxon>
        <taxon>asterids</taxon>
        <taxon>lamiids</taxon>
        <taxon>Lamiales</taxon>
        <taxon>Oleaceae</taxon>
        <taxon>Forsythieae</taxon>
        <taxon>Forsythia</taxon>
    </lineage>
</organism>
<proteinExistence type="predicted"/>
<dbReference type="AlphaFoldDB" id="A0ABD1TTE9"/>
<reference evidence="2" key="1">
    <citation type="submission" date="2024-07" db="EMBL/GenBank/DDBJ databases">
        <title>Two chromosome-level genome assemblies of Korean endemic species Abeliophyllum distichum and Forsythia ovata (Oleaceae).</title>
        <authorList>
            <person name="Jang H."/>
        </authorList>
    </citation>
    <scope>NUCLEOTIDE SEQUENCE [LARGE SCALE GENOMIC DNA]</scope>
</reference>
<accession>A0ABD1TTE9</accession>
<sequence>MPKKNLERTAWTTVSGHVMEAALKMIELLQSDGRKKRGVLTGSKKLSLSSRKQSDDIKNVASKLVTNGSAREWRMGMINELYIYRGDMMKKVYNSTAKDSGIEMMQQHWS</sequence>
<dbReference type="EMBL" id="JBFOLJ010000008">
    <property type="protein sequence ID" value="KAL2516001.1"/>
    <property type="molecule type" value="Genomic_DNA"/>
</dbReference>
<evidence type="ECO:0000313" key="1">
    <source>
        <dbReference type="EMBL" id="KAL2516001.1"/>
    </source>
</evidence>
<name>A0ABD1TTE9_9LAMI</name>
<gene>
    <name evidence="1" type="ORF">Fot_29972</name>
</gene>
<dbReference type="Proteomes" id="UP001604277">
    <property type="component" value="Unassembled WGS sequence"/>
</dbReference>
<evidence type="ECO:0000313" key="2">
    <source>
        <dbReference type="Proteomes" id="UP001604277"/>
    </source>
</evidence>
<keyword evidence="2" id="KW-1185">Reference proteome</keyword>
<comment type="caution">
    <text evidence="1">The sequence shown here is derived from an EMBL/GenBank/DDBJ whole genome shotgun (WGS) entry which is preliminary data.</text>
</comment>